<reference evidence="8 9" key="1">
    <citation type="submission" date="2016-05" db="EMBL/GenBank/DDBJ databases">
        <title>Complete genome sequence of Rathayibacter tritici NCPPB 1953.</title>
        <authorList>
            <person name="Park J."/>
            <person name="Lee H.-H."/>
            <person name="Lee S.-W."/>
            <person name="Seo Y.-S."/>
        </authorList>
    </citation>
    <scope>NUCLEOTIDE SEQUENCE [LARGE SCALE GENOMIC DNA]</scope>
    <source>
        <strain evidence="8 9">NCPPB 1953</strain>
    </source>
</reference>
<dbReference type="CDD" id="cd06354">
    <property type="entry name" value="PBP1_PrnA-like"/>
    <property type="match status" value="1"/>
</dbReference>
<dbReference type="PANTHER" id="PTHR34296:SF2">
    <property type="entry name" value="ABC TRANSPORTER GUANOSINE-BINDING PROTEIN NUPN"/>
    <property type="match status" value="1"/>
</dbReference>
<comment type="subcellular location">
    <subcellularLocation>
        <location evidence="1">Cell membrane</location>
        <topology evidence="1">Lipid-anchor</topology>
    </subcellularLocation>
</comment>
<proteinExistence type="inferred from homology"/>
<organism evidence="8 9">
    <name type="scientific">Rathayibacter tritici</name>
    <dbReference type="NCBI Taxonomy" id="33888"/>
    <lineage>
        <taxon>Bacteria</taxon>
        <taxon>Bacillati</taxon>
        <taxon>Actinomycetota</taxon>
        <taxon>Actinomycetes</taxon>
        <taxon>Micrococcales</taxon>
        <taxon>Microbacteriaceae</taxon>
        <taxon>Rathayibacter</taxon>
    </lineage>
</organism>
<evidence type="ECO:0000256" key="1">
    <source>
        <dbReference type="ARBA" id="ARBA00004193"/>
    </source>
</evidence>
<gene>
    <name evidence="8" type="ORF">A6122_1965</name>
</gene>
<comment type="similarity">
    <text evidence="2">Belongs to the BMP lipoprotein family.</text>
</comment>
<evidence type="ECO:0000256" key="6">
    <source>
        <dbReference type="ARBA" id="ARBA00023288"/>
    </source>
</evidence>
<protein>
    <recommendedName>
        <fullName evidence="7">ABC transporter substrate-binding protein PnrA-like domain-containing protein</fullName>
    </recommendedName>
</protein>
<dbReference type="PANTHER" id="PTHR34296">
    <property type="entry name" value="TRANSCRIPTIONAL ACTIVATOR PROTEIN MED"/>
    <property type="match status" value="1"/>
</dbReference>
<dbReference type="STRING" id="33888.A6122_1965"/>
<dbReference type="Pfam" id="PF02608">
    <property type="entry name" value="Bmp"/>
    <property type="match status" value="1"/>
</dbReference>
<keyword evidence="4" id="KW-0732">Signal</keyword>
<evidence type="ECO:0000313" key="9">
    <source>
        <dbReference type="Proteomes" id="UP000077071"/>
    </source>
</evidence>
<keyword evidence="9" id="KW-1185">Reference proteome</keyword>
<keyword evidence="3" id="KW-1003">Cell membrane</keyword>
<dbReference type="SUPFAM" id="SSF53822">
    <property type="entry name" value="Periplasmic binding protein-like I"/>
    <property type="match status" value="1"/>
</dbReference>
<feature type="domain" description="ABC transporter substrate-binding protein PnrA-like" evidence="7">
    <location>
        <begin position="66"/>
        <end position="314"/>
    </location>
</feature>
<keyword evidence="5" id="KW-0472">Membrane</keyword>
<evidence type="ECO:0000256" key="2">
    <source>
        <dbReference type="ARBA" id="ARBA00008610"/>
    </source>
</evidence>
<dbReference type="EMBL" id="CP015515">
    <property type="protein sequence ID" value="AND17090.1"/>
    <property type="molecule type" value="Genomic_DNA"/>
</dbReference>
<accession>A0A160KTG7</accession>
<dbReference type="Proteomes" id="UP000077071">
    <property type="component" value="Chromosome"/>
</dbReference>
<evidence type="ECO:0000256" key="4">
    <source>
        <dbReference type="ARBA" id="ARBA00022729"/>
    </source>
</evidence>
<sequence length="381" mass="38823">MRIDALLCSSRRAAFLEDDILTITTRTAAFGALAALGVTTLLAGCASAPEQSGSSAAAGGGFLPCMVSDAGGFDDKSFNELGYTGLVKASEALGVTPKTVTSESETDYAPNLTSLVDQGCNLIVTVGFALAEATSAAAEANNDIDFAIIDDATIDLPNVKPITFDTSQAAFLAGYAAASYSKTGVVGTYGGQQFPTVTIFMDGYADGVKYFNEQKGKDVTVVGWDVDAQTGSFTGGFAAGVEAKSAAQSLIDQNADVILPVGGPIFQSAIEAIRDSGKDIAMVGVDADLYETYPDGGDLYLTSILKGIEAGTTDVTSSAGADDFDATPYVGTLDNAGVGIAPFHDFESKVSGDLKGELDTITAGIIDGSITVTSPSAPKAS</sequence>
<name>A0A160KTG7_9MICO</name>
<dbReference type="GO" id="GO:0005886">
    <property type="term" value="C:plasma membrane"/>
    <property type="evidence" value="ECO:0007669"/>
    <property type="project" value="UniProtKB-SubCell"/>
</dbReference>
<evidence type="ECO:0000256" key="5">
    <source>
        <dbReference type="ARBA" id="ARBA00023136"/>
    </source>
</evidence>
<dbReference type="AlphaFoldDB" id="A0A160KTG7"/>
<dbReference type="PATRIC" id="fig|33888.3.peg.2172"/>
<keyword evidence="6" id="KW-0449">Lipoprotein</keyword>
<dbReference type="InterPro" id="IPR003760">
    <property type="entry name" value="PnrA-like"/>
</dbReference>
<dbReference type="KEGG" id="rtn:A6122_1965"/>
<evidence type="ECO:0000313" key="8">
    <source>
        <dbReference type="EMBL" id="AND17090.1"/>
    </source>
</evidence>
<evidence type="ECO:0000259" key="7">
    <source>
        <dbReference type="Pfam" id="PF02608"/>
    </source>
</evidence>
<dbReference type="InterPro" id="IPR028082">
    <property type="entry name" value="Peripla_BP_I"/>
</dbReference>
<dbReference type="Gene3D" id="3.40.50.2300">
    <property type="match status" value="2"/>
</dbReference>
<evidence type="ECO:0000256" key="3">
    <source>
        <dbReference type="ARBA" id="ARBA00022475"/>
    </source>
</evidence>
<dbReference type="InterPro" id="IPR050957">
    <property type="entry name" value="BMP_lipoprotein"/>
</dbReference>